<dbReference type="AlphaFoldDB" id="A0A484LG87"/>
<dbReference type="Proteomes" id="UP000595140">
    <property type="component" value="Unassembled WGS sequence"/>
</dbReference>
<reference evidence="3 4" key="1">
    <citation type="submission" date="2018-04" db="EMBL/GenBank/DDBJ databases">
        <authorList>
            <person name="Vogel A."/>
        </authorList>
    </citation>
    <scope>NUCLEOTIDE SEQUENCE [LARGE SCALE GENOMIC DNA]</scope>
</reference>
<evidence type="ECO:0000313" key="3">
    <source>
        <dbReference type="EMBL" id="VFQ75443.1"/>
    </source>
</evidence>
<evidence type="ECO:0000313" key="4">
    <source>
        <dbReference type="Proteomes" id="UP000595140"/>
    </source>
</evidence>
<dbReference type="InterPro" id="IPR055290">
    <property type="entry name" value="At3g26010-like"/>
</dbReference>
<dbReference type="OrthoDB" id="1916346at2759"/>
<dbReference type="Gene3D" id="1.20.1280.50">
    <property type="match status" value="1"/>
</dbReference>
<dbReference type="PANTHER" id="PTHR35546">
    <property type="entry name" value="F-BOX PROTEIN INTERACTION DOMAIN PROTEIN-RELATED"/>
    <property type="match status" value="1"/>
</dbReference>
<protein>
    <recommendedName>
        <fullName evidence="5">F-box domain-containing protein</fullName>
    </recommendedName>
</protein>
<dbReference type="InterPro" id="IPR036047">
    <property type="entry name" value="F-box-like_dom_sf"/>
</dbReference>
<keyword evidence="4" id="KW-1185">Reference proteome</keyword>
<dbReference type="EMBL" id="OOIL02001451">
    <property type="protein sequence ID" value="VFQ75443.1"/>
    <property type="molecule type" value="Genomic_DNA"/>
</dbReference>
<dbReference type="InterPro" id="IPR056592">
    <property type="entry name" value="Beta-prop_At3g26010-like"/>
</dbReference>
<organism evidence="3 4">
    <name type="scientific">Cuscuta campestris</name>
    <dbReference type="NCBI Taxonomy" id="132261"/>
    <lineage>
        <taxon>Eukaryota</taxon>
        <taxon>Viridiplantae</taxon>
        <taxon>Streptophyta</taxon>
        <taxon>Embryophyta</taxon>
        <taxon>Tracheophyta</taxon>
        <taxon>Spermatophyta</taxon>
        <taxon>Magnoliopsida</taxon>
        <taxon>eudicotyledons</taxon>
        <taxon>Gunneridae</taxon>
        <taxon>Pentapetalae</taxon>
        <taxon>asterids</taxon>
        <taxon>lamiids</taxon>
        <taxon>Solanales</taxon>
        <taxon>Convolvulaceae</taxon>
        <taxon>Cuscuteae</taxon>
        <taxon>Cuscuta</taxon>
        <taxon>Cuscuta subgen. Grammica</taxon>
        <taxon>Cuscuta sect. Cleistogrammica</taxon>
    </lineage>
</organism>
<evidence type="ECO:0008006" key="5">
    <source>
        <dbReference type="Google" id="ProtNLM"/>
    </source>
</evidence>
<evidence type="ECO:0000259" key="1">
    <source>
        <dbReference type="Pfam" id="PF00646"/>
    </source>
</evidence>
<sequence>MMEFYNTIDTSDDCMSPGKWPSSTHKLLDGKTPEMKRNELIMLHVLPLLPAKSLMRFKCVSKQWYRWISTPIFSHRQSFYFRQLSGYFYQDQTGGEAIKFFSLDGLAFGVPSFIPVFQGQDKTLLCSANGLLLLRFSESYCVCNPATGDWRKLPDPVYNHGDNPAAVLAFSPSLQNIEAYYQVVCAFTLLGSPVLCFEIYSSATRSWRVSSALCPEVGNSCLSGGSGFYSNGCVWWEMTVGAASGQFLVALDIESEQCGVVAMPASAGGGTFTQVQGEVCYVTSEMQGEGVFVVDIYGGLDMGLKRSVCLNLFEFSACRVVPAGGECLVILCEAAGEGIDGKERTVVQRYDMTDQRVETVCCLPGGMDLYCSAKLVPYVNSLAIVT</sequence>
<gene>
    <name evidence="3" type="ORF">CCAM_LOCUS17219</name>
</gene>
<name>A0A484LG87_9ASTE</name>
<feature type="domain" description="F-box protein At3g26010-like beta-propeller" evidence="2">
    <location>
        <begin position="108"/>
        <end position="287"/>
    </location>
</feature>
<evidence type="ECO:0000259" key="2">
    <source>
        <dbReference type="Pfam" id="PF24750"/>
    </source>
</evidence>
<accession>A0A484LG87</accession>
<dbReference type="InterPro" id="IPR001810">
    <property type="entry name" value="F-box_dom"/>
</dbReference>
<dbReference type="SUPFAM" id="SSF81383">
    <property type="entry name" value="F-box domain"/>
    <property type="match status" value="1"/>
</dbReference>
<feature type="domain" description="F-box" evidence="1">
    <location>
        <begin position="41"/>
        <end position="73"/>
    </location>
</feature>
<dbReference type="Pfam" id="PF00646">
    <property type="entry name" value="F-box"/>
    <property type="match status" value="1"/>
</dbReference>
<dbReference type="Pfam" id="PF24750">
    <property type="entry name" value="b-prop_At3g26010-like"/>
    <property type="match status" value="1"/>
</dbReference>
<proteinExistence type="predicted"/>
<dbReference type="PANTHER" id="PTHR35546:SF25">
    <property type="entry name" value="F-BOX DOMAIN-CONTAINING PROTEIN"/>
    <property type="match status" value="1"/>
</dbReference>